<dbReference type="EMBL" id="HBUE01330237">
    <property type="protein sequence ID" value="CAG6592874.1"/>
    <property type="molecule type" value="Transcribed_RNA"/>
</dbReference>
<dbReference type="EMBL" id="HBUE01223573">
    <property type="protein sequence ID" value="CAG6540807.1"/>
    <property type="molecule type" value="Transcribed_RNA"/>
</dbReference>
<dbReference type="EMBL" id="HBUE01330243">
    <property type="protein sequence ID" value="CAG6592894.1"/>
    <property type="molecule type" value="Transcribed_RNA"/>
</dbReference>
<organism evidence="1">
    <name type="scientific">Culex pipiens</name>
    <name type="common">House mosquito</name>
    <dbReference type="NCBI Taxonomy" id="7175"/>
    <lineage>
        <taxon>Eukaryota</taxon>
        <taxon>Metazoa</taxon>
        <taxon>Ecdysozoa</taxon>
        <taxon>Arthropoda</taxon>
        <taxon>Hexapoda</taxon>
        <taxon>Insecta</taxon>
        <taxon>Pterygota</taxon>
        <taxon>Neoptera</taxon>
        <taxon>Endopterygota</taxon>
        <taxon>Diptera</taxon>
        <taxon>Nematocera</taxon>
        <taxon>Culicoidea</taxon>
        <taxon>Culicidae</taxon>
        <taxon>Culicinae</taxon>
        <taxon>Culicini</taxon>
        <taxon>Culex</taxon>
        <taxon>Culex</taxon>
    </lineage>
</organism>
<dbReference type="EMBL" id="HBUE01330240">
    <property type="protein sequence ID" value="CAG6592882.1"/>
    <property type="molecule type" value="Transcribed_RNA"/>
</dbReference>
<dbReference type="EMBL" id="HBUE01134146">
    <property type="protein sequence ID" value="CAG6497848.1"/>
    <property type="molecule type" value="Transcribed_RNA"/>
</dbReference>
<dbReference type="EMBL" id="HBUE01330239">
    <property type="protein sequence ID" value="CAG6592878.1"/>
    <property type="molecule type" value="Transcribed_RNA"/>
</dbReference>
<dbReference type="EMBL" id="HBUE01330236">
    <property type="protein sequence ID" value="CAG6592870.1"/>
    <property type="molecule type" value="Transcribed_RNA"/>
</dbReference>
<dbReference type="EMBL" id="HBUE01223570">
    <property type="protein sequence ID" value="CAG6540799.1"/>
    <property type="molecule type" value="Transcribed_RNA"/>
</dbReference>
<dbReference type="EMBL" id="HBUE01223571">
    <property type="protein sequence ID" value="CAG6540803.1"/>
    <property type="molecule type" value="Transcribed_RNA"/>
</dbReference>
<dbReference type="EMBL" id="HBUE01330241">
    <property type="protein sequence ID" value="CAG6592886.1"/>
    <property type="molecule type" value="Transcribed_RNA"/>
</dbReference>
<evidence type="ECO:0000313" key="1">
    <source>
        <dbReference type="EMBL" id="CAG6540815.1"/>
    </source>
</evidence>
<dbReference type="EMBL" id="HBUE01223574">
    <property type="protein sequence ID" value="CAG6540811.1"/>
    <property type="molecule type" value="Transcribed_RNA"/>
</dbReference>
<dbReference type="EMBL" id="HBUE01134148">
    <property type="protein sequence ID" value="CAG6497854.1"/>
    <property type="molecule type" value="Transcribed_RNA"/>
</dbReference>
<dbReference type="EMBL" id="HBUE01223577">
    <property type="protein sequence ID" value="CAG6540823.1"/>
    <property type="molecule type" value="Transcribed_RNA"/>
</dbReference>
<sequence length="149" mass="17129">MLRSVWLLQEQERCFGRTTSVRGSLTLAVRAYVGDIRLGRRWWCCACCCCCCFCKVRPRLWRVWGPRKLKSPQISPPPSCPSPTTLLLLLVIKVDSVLLVLLLLPSQLASLPAALYAVVLDDDPQLLHLQQTRQIEEEYKRNQWLLSKH</sequence>
<name>A0A8D8HSI4_CULPI</name>
<reference evidence="1" key="1">
    <citation type="submission" date="2021-05" db="EMBL/GenBank/DDBJ databases">
        <authorList>
            <person name="Alioto T."/>
            <person name="Alioto T."/>
            <person name="Gomez Garrido J."/>
        </authorList>
    </citation>
    <scope>NUCLEOTIDE SEQUENCE</scope>
</reference>
<dbReference type="EMBL" id="HBUE01330235">
    <property type="protein sequence ID" value="CAG6592867.1"/>
    <property type="molecule type" value="Transcribed_RNA"/>
</dbReference>
<accession>A0A8D8HSI4</accession>
<proteinExistence type="predicted"/>
<dbReference type="AlphaFoldDB" id="A0A8D8HSI4"/>
<dbReference type="EMBL" id="HBUE01223575">
    <property type="protein sequence ID" value="CAG6540815.1"/>
    <property type="molecule type" value="Transcribed_RNA"/>
</dbReference>
<dbReference type="EMBL" id="HBUE01223576">
    <property type="protein sequence ID" value="CAG6540819.1"/>
    <property type="molecule type" value="Transcribed_RNA"/>
</dbReference>
<protein>
    <submittedName>
        <fullName evidence="1">(northern house mosquito) hypothetical protein</fullName>
    </submittedName>
</protein>
<dbReference type="EMBL" id="HBUE01330242">
    <property type="protein sequence ID" value="CAG6592890.1"/>
    <property type="molecule type" value="Transcribed_RNA"/>
</dbReference>
<dbReference type="EMBL" id="HBUE01223569">
    <property type="protein sequence ID" value="CAG6540796.1"/>
    <property type="molecule type" value="Transcribed_RNA"/>
</dbReference>
<dbReference type="EMBL" id="HBUE01134144">
    <property type="protein sequence ID" value="CAG6497844.1"/>
    <property type="molecule type" value="Transcribed_RNA"/>
</dbReference>